<evidence type="ECO:0000313" key="2">
    <source>
        <dbReference type="EMBL" id="QWG18143.1"/>
    </source>
</evidence>
<protein>
    <submittedName>
        <fullName evidence="2">Rhodanese-like domain-containing protein</fullName>
    </submittedName>
</protein>
<name>A0A975NMY4_9BRAD</name>
<dbReference type="AlphaFoldDB" id="A0A975NMY4"/>
<accession>A0A975NMY4</accession>
<dbReference type="InterPro" id="IPR036873">
    <property type="entry name" value="Rhodanese-like_dom_sf"/>
</dbReference>
<sequence>MLSQFLRKFMATSSTPAITHEELLQAHRSGACTVVDVREAHEYAGGHIPGAVNHPLSQFDPARVPRGERVVLICRSGARSAAAMKRMIAAGRQDAQHYPAGMAGWRARKGPVER</sequence>
<dbReference type="KEGG" id="bsei:KMZ68_24905"/>
<evidence type="ECO:0000313" key="3">
    <source>
        <dbReference type="Proteomes" id="UP000680805"/>
    </source>
</evidence>
<dbReference type="Gene3D" id="3.40.250.10">
    <property type="entry name" value="Rhodanese-like domain"/>
    <property type="match status" value="1"/>
</dbReference>
<dbReference type="GO" id="GO:0004792">
    <property type="term" value="F:thiosulfate-cyanide sulfurtransferase activity"/>
    <property type="evidence" value="ECO:0007669"/>
    <property type="project" value="TreeGrafter"/>
</dbReference>
<organism evidence="2 3">
    <name type="scientific">Bradyrhizobium sediminis</name>
    <dbReference type="NCBI Taxonomy" id="2840469"/>
    <lineage>
        <taxon>Bacteria</taxon>
        <taxon>Pseudomonadati</taxon>
        <taxon>Pseudomonadota</taxon>
        <taxon>Alphaproteobacteria</taxon>
        <taxon>Hyphomicrobiales</taxon>
        <taxon>Nitrobacteraceae</taxon>
        <taxon>Bradyrhizobium</taxon>
    </lineage>
</organism>
<dbReference type="SUPFAM" id="SSF52821">
    <property type="entry name" value="Rhodanese/Cell cycle control phosphatase"/>
    <property type="match status" value="1"/>
</dbReference>
<evidence type="ECO:0000259" key="1">
    <source>
        <dbReference type="PROSITE" id="PS50206"/>
    </source>
</evidence>
<dbReference type="Pfam" id="PF00581">
    <property type="entry name" value="Rhodanese"/>
    <property type="match status" value="1"/>
</dbReference>
<dbReference type="PANTHER" id="PTHR44086:SF10">
    <property type="entry name" value="THIOSULFATE SULFURTRANSFERASE_RHODANESE-LIKE DOMAIN-CONTAINING PROTEIN 3"/>
    <property type="match status" value="1"/>
</dbReference>
<dbReference type="PANTHER" id="PTHR44086">
    <property type="entry name" value="THIOSULFATE SULFURTRANSFERASE RDL2, MITOCHONDRIAL-RELATED"/>
    <property type="match status" value="1"/>
</dbReference>
<dbReference type="SMART" id="SM00450">
    <property type="entry name" value="RHOD"/>
    <property type="match status" value="1"/>
</dbReference>
<dbReference type="EMBL" id="CP076135">
    <property type="protein sequence ID" value="QWG18143.1"/>
    <property type="molecule type" value="Genomic_DNA"/>
</dbReference>
<gene>
    <name evidence="2" type="ORF">KMZ68_24905</name>
</gene>
<dbReference type="PROSITE" id="PS50206">
    <property type="entry name" value="RHODANESE_3"/>
    <property type="match status" value="1"/>
</dbReference>
<reference evidence="2" key="1">
    <citation type="submission" date="2021-06" db="EMBL/GenBank/DDBJ databases">
        <title>Bradyrhizobium sp. S2-11-2 Genome sequencing.</title>
        <authorList>
            <person name="Jin L."/>
        </authorList>
    </citation>
    <scope>NUCLEOTIDE SEQUENCE</scope>
    <source>
        <strain evidence="2">S2-11-2</strain>
    </source>
</reference>
<dbReference type="Proteomes" id="UP000680805">
    <property type="component" value="Chromosome"/>
</dbReference>
<dbReference type="InterPro" id="IPR001763">
    <property type="entry name" value="Rhodanese-like_dom"/>
</dbReference>
<proteinExistence type="predicted"/>
<feature type="domain" description="Rhodanese" evidence="1">
    <location>
        <begin position="28"/>
        <end position="114"/>
    </location>
</feature>
<dbReference type="RefSeq" id="WP_215613743.1">
    <property type="nucleotide sequence ID" value="NZ_CP076135.1"/>
</dbReference>
<dbReference type="CDD" id="cd00158">
    <property type="entry name" value="RHOD"/>
    <property type="match status" value="1"/>
</dbReference>